<gene>
    <name evidence="1" type="ORF">PHMEG_0007551</name>
</gene>
<comment type="caution">
    <text evidence="1">The sequence shown here is derived from an EMBL/GenBank/DDBJ whole genome shotgun (WGS) entry which is preliminary data.</text>
</comment>
<dbReference type="InterPro" id="IPR046341">
    <property type="entry name" value="SET_dom_sf"/>
</dbReference>
<dbReference type="Gene3D" id="2.170.270.10">
    <property type="entry name" value="SET domain"/>
    <property type="match status" value="1"/>
</dbReference>
<dbReference type="SUPFAM" id="SSF82199">
    <property type="entry name" value="SET domain"/>
    <property type="match status" value="1"/>
</dbReference>
<evidence type="ECO:0008006" key="3">
    <source>
        <dbReference type="Google" id="ProtNLM"/>
    </source>
</evidence>
<organism evidence="1 2">
    <name type="scientific">Phytophthora megakarya</name>
    <dbReference type="NCBI Taxonomy" id="4795"/>
    <lineage>
        <taxon>Eukaryota</taxon>
        <taxon>Sar</taxon>
        <taxon>Stramenopiles</taxon>
        <taxon>Oomycota</taxon>
        <taxon>Peronosporomycetes</taxon>
        <taxon>Peronosporales</taxon>
        <taxon>Peronosporaceae</taxon>
        <taxon>Phytophthora</taxon>
    </lineage>
</organism>
<evidence type="ECO:0000313" key="2">
    <source>
        <dbReference type="Proteomes" id="UP000198211"/>
    </source>
</evidence>
<evidence type="ECO:0000313" key="1">
    <source>
        <dbReference type="EMBL" id="OWZ18366.1"/>
    </source>
</evidence>
<keyword evidence="2" id="KW-1185">Reference proteome</keyword>
<accession>A0A225WKW8</accession>
<sequence length="122" mass="13394">MKAQPTKAISRLPALKFFDTGHGGLAVFATSFLEVEAIVREYAGHLREYATISAPKRELGEGKCGYFEGLTCGFITRFMSRACEPNVAFGGMQNRTTVKVLEVIIQSMKAGTHLTLNYGEEI</sequence>
<dbReference type="EMBL" id="NBNE01000599">
    <property type="protein sequence ID" value="OWZ18366.1"/>
    <property type="molecule type" value="Genomic_DNA"/>
</dbReference>
<protein>
    <recommendedName>
        <fullName evidence="3">SET domain-containing protein</fullName>
    </recommendedName>
</protein>
<name>A0A225WKW8_9STRA</name>
<proteinExistence type="predicted"/>
<reference evidence="2" key="1">
    <citation type="submission" date="2017-03" db="EMBL/GenBank/DDBJ databases">
        <title>Phytopthora megakarya and P. palmivora, two closely related causual agents of cacao black pod achieved similar genome size and gene model numbers by different mechanisms.</title>
        <authorList>
            <person name="Ali S."/>
            <person name="Shao J."/>
            <person name="Larry D.J."/>
            <person name="Kronmiller B."/>
            <person name="Shen D."/>
            <person name="Strem M.D."/>
            <person name="Melnick R.L."/>
            <person name="Guiltinan M.J."/>
            <person name="Tyler B.M."/>
            <person name="Meinhardt L.W."/>
            <person name="Bailey B.A."/>
        </authorList>
    </citation>
    <scope>NUCLEOTIDE SEQUENCE [LARGE SCALE GENOMIC DNA]</scope>
    <source>
        <strain evidence="2">zdho120</strain>
    </source>
</reference>
<dbReference type="AlphaFoldDB" id="A0A225WKW8"/>
<dbReference type="Proteomes" id="UP000198211">
    <property type="component" value="Unassembled WGS sequence"/>
</dbReference>